<gene>
    <name evidence="2" type="ORF">Alo02nite_93270</name>
    <name evidence="3" type="ORF">BJ964_009556</name>
</gene>
<dbReference type="EMBL" id="BOMP01000211">
    <property type="protein sequence ID" value="GIE46429.1"/>
    <property type="molecule type" value="Genomic_DNA"/>
</dbReference>
<dbReference type="RefSeq" id="WP_188127595.1">
    <property type="nucleotide sequence ID" value="NZ_BOMP01000211.1"/>
</dbReference>
<organism evidence="3 4">
    <name type="scientific">Actinoplanes lobatus</name>
    <dbReference type="NCBI Taxonomy" id="113568"/>
    <lineage>
        <taxon>Bacteria</taxon>
        <taxon>Bacillati</taxon>
        <taxon>Actinomycetota</taxon>
        <taxon>Actinomycetes</taxon>
        <taxon>Micromonosporales</taxon>
        <taxon>Micromonosporaceae</taxon>
        <taxon>Actinoplanes</taxon>
    </lineage>
</organism>
<evidence type="ECO:0000313" key="5">
    <source>
        <dbReference type="Proteomes" id="UP000631312"/>
    </source>
</evidence>
<reference evidence="3 4" key="1">
    <citation type="submission" date="2020-08" db="EMBL/GenBank/DDBJ databases">
        <title>Sequencing the genomes of 1000 actinobacteria strains.</title>
        <authorList>
            <person name="Klenk H.-P."/>
        </authorList>
    </citation>
    <scope>NUCLEOTIDE SEQUENCE [LARGE SCALE GENOMIC DNA]</scope>
    <source>
        <strain evidence="3 4">DSM 43150</strain>
    </source>
</reference>
<keyword evidence="5" id="KW-1185">Reference proteome</keyword>
<dbReference type="EMBL" id="JACHNC010000002">
    <property type="protein sequence ID" value="MBB4755285.1"/>
    <property type="molecule type" value="Genomic_DNA"/>
</dbReference>
<evidence type="ECO:0000313" key="2">
    <source>
        <dbReference type="EMBL" id="GIE46429.1"/>
    </source>
</evidence>
<dbReference type="Proteomes" id="UP000590511">
    <property type="component" value="Unassembled WGS sequence"/>
</dbReference>
<protein>
    <submittedName>
        <fullName evidence="3">Uncharacterized protein</fullName>
    </submittedName>
</protein>
<dbReference type="Proteomes" id="UP000631312">
    <property type="component" value="Unassembled WGS sequence"/>
</dbReference>
<evidence type="ECO:0000256" key="1">
    <source>
        <dbReference type="SAM" id="MobiDB-lite"/>
    </source>
</evidence>
<evidence type="ECO:0000313" key="3">
    <source>
        <dbReference type="EMBL" id="MBB4755285.1"/>
    </source>
</evidence>
<dbReference type="AlphaFoldDB" id="A0A7W7HRC5"/>
<comment type="caution">
    <text evidence="3">The sequence shown here is derived from an EMBL/GenBank/DDBJ whole genome shotgun (WGS) entry which is preliminary data.</text>
</comment>
<sequence length="57" mass="6621">MRWWEAGLPGDDEATGQDRTVESDDERPSIMRQMLPPEDVERLEIEPGRWYLPGIPP</sequence>
<name>A0A7W7HRC5_9ACTN</name>
<proteinExistence type="predicted"/>
<feature type="region of interest" description="Disordered" evidence="1">
    <location>
        <begin position="1"/>
        <end position="27"/>
    </location>
</feature>
<reference evidence="2 5" key="2">
    <citation type="submission" date="2021-01" db="EMBL/GenBank/DDBJ databases">
        <title>Whole genome shotgun sequence of Actinoplanes lobatus NBRC 12513.</title>
        <authorList>
            <person name="Komaki H."/>
            <person name="Tamura T."/>
        </authorList>
    </citation>
    <scope>NUCLEOTIDE SEQUENCE [LARGE SCALE GENOMIC DNA]</scope>
    <source>
        <strain evidence="2 5">NBRC 12513</strain>
    </source>
</reference>
<accession>A0A7W7HRC5</accession>
<evidence type="ECO:0000313" key="4">
    <source>
        <dbReference type="Proteomes" id="UP000590511"/>
    </source>
</evidence>